<dbReference type="GeneID" id="43453079"/>
<reference evidence="1 2" key="1">
    <citation type="journal article" date="2016" name="ISME J.">
        <title>Global occurrence and heterogeneity of the Roseobacter-clade species Ruegeria mobilis.</title>
        <authorList>
            <person name="Sonnenschein E."/>
            <person name="Gram L."/>
        </authorList>
    </citation>
    <scope>NUCLEOTIDE SEQUENCE [LARGE SCALE GENOMIC DNA]</scope>
    <source>
        <strain evidence="1 2">F1926</strain>
        <plasmid evidence="1 2">unnamed4</plasmid>
    </source>
</reference>
<geneLocation type="plasmid" evidence="1 2">
    <name>unnamed4</name>
</geneLocation>
<dbReference type="KEGG" id="rmb:K529_022880"/>
<keyword evidence="1" id="KW-0614">Plasmid</keyword>
<protein>
    <submittedName>
        <fullName evidence="1">Uncharacterized protein</fullName>
    </submittedName>
</protein>
<dbReference type="RefSeq" id="WP_005617284.1">
    <property type="nucleotide sequence ID" value="NZ_CP015234.1"/>
</dbReference>
<proteinExistence type="predicted"/>
<dbReference type="EMBL" id="CP015234">
    <property type="protein sequence ID" value="ANP43602.1"/>
    <property type="molecule type" value="Genomic_DNA"/>
</dbReference>
<evidence type="ECO:0000313" key="2">
    <source>
        <dbReference type="Proteomes" id="UP000013243"/>
    </source>
</evidence>
<name>A0A1B1AAL2_9RHOB</name>
<sequence>MHNVEKIIDGEMVGWISGRPDGCPSSVDLSFSDHKLQVFAVRPRVDVLRAGHTLFSGFHLRVSANSTEYVCQASLEGKVREIKPSVRRDTDLIKVDEIGKDYFSGWINIPENILSLSFFSTHGIARAEVFKRTDVNDHLETPSENMHGFRVRNLEVSGVYALVLNNEFIHFVDPGGIVAQNEG</sequence>
<organism evidence="1 2">
    <name type="scientific">Tritonibacter mobilis F1926</name>
    <dbReference type="NCBI Taxonomy" id="1265309"/>
    <lineage>
        <taxon>Bacteria</taxon>
        <taxon>Pseudomonadati</taxon>
        <taxon>Pseudomonadota</taxon>
        <taxon>Alphaproteobacteria</taxon>
        <taxon>Rhodobacterales</taxon>
        <taxon>Paracoccaceae</taxon>
        <taxon>Tritonibacter</taxon>
    </lineage>
</organism>
<dbReference type="AlphaFoldDB" id="A0A1B1AAL2"/>
<gene>
    <name evidence="1" type="ORF">K529_022880</name>
</gene>
<dbReference type="Proteomes" id="UP000013243">
    <property type="component" value="Plasmid unnamed4"/>
</dbReference>
<accession>A0A1B1AAL2</accession>
<evidence type="ECO:0000313" key="1">
    <source>
        <dbReference type="EMBL" id="ANP43602.1"/>
    </source>
</evidence>